<evidence type="ECO:0000313" key="3">
    <source>
        <dbReference type="Proteomes" id="UP001605036"/>
    </source>
</evidence>
<dbReference type="EMBL" id="JBHFFA010000158">
    <property type="protein sequence ID" value="KAL2602965.1"/>
    <property type="molecule type" value="Genomic_DNA"/>
</dbReference>
<dbReference type="Proteomes" id="UP001605036">
    <property type="component" value="Unassembled WGS sequence"/>
</dbReference>
<evidence type="ECO:0000313" key="2">
    <source>
        <dbReference type="EMBL" id="KAL2602965.1"/>
    </source>
</evidence>
<feature type="compositionally biased region" description="Basic and acidic residues" evidence="1">
    <location>
        <begin position="47"/>
        <end position="81"/>
    </location>
</feature>
<dbReference type="AlphaFoldDB" id="A0ABD1XHT4"/>
<keyword evidence="3" id="KW-1185">Reference proteome</keyword>
<feature type="region of interest" description="Disordered" evidence="1">
    <location>
        <begin position="1"/>
        <end position="20"/>
    </location>
</feature>
<evidence type="ECO:0000256" key="1">
    <source>
        <dbReference type="SAM" id="MobiDB-lite"/>
    </source>
</evidence>
<accession>A0ABD1XHT4</accession>
<organism evidence="2 3">
    <name type="scientific">Riccia fluitans</name>
    <dbReference type="NCBI Taxonomy" id="41844"/>
    <lineage>
        <taxon>Eukaryota</taxon>
        <taxon>Viridiplantae</taxon>
        <taxon>Streptophyta</taxon>
        <taxon>Embryophyta</taxon>
        <taxon>Marchantiophyta</taxon>
        <taxon>Marchantiopsida</taxon>
        <taxon>Marchantiidae</taxon>
        <taxon>Marchantiales</taxon>
        <taxon>Ricciaceae</taxon>
        <taxon>Riccia</taxon>
    </lineage>
</organism>
<sequence length="89" mass="9970">MESTEKVKTMPRTILGRSLIKSNPKSIASLLPRQTQSLDKLQNGAGEVERQHVRDRSDDSKNGHGNDENRIAAIEHDEDSKTTTNIFPE</sequence>
<reference evidence="2 3" key="1">
    <citation type="submission" date="2024-09" db="EMBL/GenBank/DDBJ databases">
        <title>Chromosome-scale assembly of Riccia fluitans.</title>
        <authorList>
            <person name="Paukszto L."/>
            <person name="Sawicki J."/>
            <person name="Karawczyk K."/>
            <person name="Piernik-Szablinska J."/>
            <person name="Szczecinska M."/>
            <person name="Mazdziarz M."/>
        </authorList>
    </citation>
    <scope>NUCLEOTIDE SEQUENCE [LARGE SCALE GENOMIC DNA]</scope>
    <source>
        <strain evidence="2">Rf_01</strain>
        <tissue evidence="2">Aerial parts of the thallus</tissue>
    </source>
</reference>
<gene>
    <name evidence="2" type="ORF">R1flu_007957</name>
</gene>
<proteinExistence type="predicted"/>
<feature type="region of interest" description="Disordered" evidence="1">
    <location>
        <begin position="32"/>
        <end position="89"/>
    </location>
</feature>
<name>A0ABD1XHT4_9MARC</name>
<comment type="caution">
    <text evidence="2">The sequence shown here is derived from an EMBL/GenBank/DDBJ whole genome shotgun (WGS) entry which is preliminary data.</text>
</comment>
<protein>
    <submittedName>
        <fullName evidence="2">Uncharacterized protein</fullName>
    </submittedName>
</protein>